<dbReference type="Gene3D" id="3.30.450.40">
    <property type="match status" value="1"/>
</dbReference>
<dbReference type="PANTHER" id="PTHR21021">
    <property type="entry name" value="GAF/PUTATIVE CYTOSKELETAL PROTEIN"/>
    <property type="match status" value="1"/>
</dbReference>
<dbReference type="AlphaFoldDB" id="A0A1M6X3N9"/>
<dbReference type="InterPro" id="IPR029016">
    <property type="entry name" value="GAF-like_dom_sf"/>
</dbReference>
<dbReference type="OrthoDB" id="9796252at2"/>
<dbReference type="Proteomes" id="UP000184386">
    <property type="component" value="Unassembled WGS sequence"/>
</dbReference>
<comment type="similarity">
    <text evidence="1">Belongs to the free Met sulfoxide reductase family.</text>
</comment>
<dbReference type="EMBL" id="FRAC01000021">
    <property type="protein sequence ID" value="SHL00600.1"/>
    <property type="molecule type" value="Genomic_DNA"/>
</dbReference>
<dbReference type="PROSITE" id="PS01320">
    <property type="entry name" value="UPF0067"/>
    <property type="match status" value="1"/>
</dbReference>
<dbReference type="Pfam" id="PF01590">
    <property type="entry name" value="GAF"/>
    <property type="match status" value="1"/>
</dbReference>
<feature type="domain" description="GAF" evidence="2">
    <location>
        <begin position="64"/>
        <end position="156"/>
    </location>
</feature>
<dbReference type="InterPro" id="IPR000614">
    <property type="entry name" value="FRMsr_CS"/>
</dbReference>
<keyword evidence="4" id="KW-1185">Reference proteome</keyword>
<sequence length="165" mass="17929">MQEVSNLYPDDKNEFYTLLNSQLKALLDNEPDVIPGLANASALLMGALQNINWAGFYLMKRGELLLGPFQGKTACVHIAVGRGVCGSAVQKDEVQLIPDVHEFPGHIACDSASRSELVIPLHHKGSIAGVLDIDSPLTGRFDLTDKAGLMEFAAILEELLDWNTI</sequence>
<dbReference type="InterPro" id="IPR003018">
    <property type="entry name" value="GAF"/>
</dbReference>
<dbReference type="RefSeq" id="WP_073278491.1">
    <property type="nucleotide sequence ID" value="NZ_FRAC01000021.1"/>
</dbReference>
<gene>
    <name evidence="3" type="ORF">SAMN02745136_03873</name>
</gene>
<accession>A0A1M6X3N9</accession>
<dbReference type="STRING" id="1121322.SAMN02745136_03873"/>
<protein>
    <submittedName>
        <fullName evidence="3">GAF domain-containing protein</fullName>
    </submittedName>
</protein>
<evidence type="ECO:0000259" key="2">
    <source>
        <dbReference type="Pfam" id="PF01590"/>
    </source>
</evidence>
<reference evidence="3 4" key="1">
    <citation type="submission" date="2016-11" db="EMBL/GenBank/DDBJ databases">
        <authorList>
            <person name="Jaros S."/>
            <person name="Januszkiewicz K."/>
            <person name="Wedrychowicz H."/>
        </authorList>
    </citation>
    <scope>NUCLEOTIDE SEQUENCE [LARGE SCALE GENOMIC DNA]</scope>
    <source>
        <strain evidence="3 4">DSM 15929</strain>
    </source>
</reference>
<proteinExistence type="inferred from homology"/>
<dbReference type="GO" id="GO:0033745">
    <property type="term" value="F:L-methionine-(R)-S-oxide reductase activity"/>
    <property type="evidence" value="ECO:0007669"/>
    <property type="project" value="TreeGrafter"/>
</dbReference>
<dbReference type="InterPro" id="IPR051330">
    <property type="entry name" value="Phosphatase_reg/MetRdx"/>
</dbReference>
<evidence type="ECO:0000256" key="1">
    <source>
        <dbReference type="ARBA" id="ARBA00038454"/>
    </source>
</evidence>
<dbReference type="GO" id="GO:0005829">
    <property type="term" value="C:cytosol"/>
    <property type="evidence" value="ECO:0007669"/>
    <property type="project" value="TreeGrafter"/>
</dbReference>
<dbReference type="SUPFAM" id="SSF55781">
    <property type="entry name" value="GAF domain-like"/>
    <property type="match status" value="1"/>
</dbReference>
<evidence type="ECO:0000313" key="3">
    <source>
        <dbReference type="EMBL" id="SHL00600.1"/>
    </source>
</evidence>
<evidence type="ECO:0000313" key="4">
    <source>
        <dbReference type="Proteomes" id="UP000184386"/>
    </source>
</evidence>
<organism evidence="3 4">
    <name type="scientific">Anaerocolumna jejuensis DSM 15929</name>
    <dbReference type="NCBI Taxonomy" id="1121322"/>
    <lineage>
        <taxon>Bacteria</taxon>
        <taxon>Bacillati</taxon>
        <taxon>Bacillota</taxon>
        <taxon>Clostridia</taxon>
        <taxon>Lachnospirales</taxon>
        <taxon>Lachnospiraceae</taxon>
        <taxon>Anaerocolumna</taxon>
    </lineage>
</organism>
<dbReference type="PANTHER" id="PTHR21021:SF15">
    <property type="entry name" value="FREE METHIONINE-R-SULFOXIDE REDUCTASE"/>
    <property type="match status" value="1"/>
</dbReference>
<name>A0A1M6X3N9_9FIRM</name>
<dbReference type="FunFam" id="3.30.450.40:FF:000008">
    <property type="entry name" value="GAF domain-containing proteins"/>
    <property type="match status" value="1"/>
</dbReference>